<organism evidence="1 2">
    <name type="scientific">Mannheimia succiniciproducens (strain KCTC 0769BP / MBEL55E)</name>
    <dbReference type="NCBI Taxonomy" id="221988"/>
    <lineage>
        <taxon>Bacteria</taxon>
        <taxon>Pseudomonadati</taxon>
        <taxon>Pseudomonadota</taxon>
        <taxon>Gammaproteobacteria</taxon>
        <taxon>Pasteurellales</taxon>
        <taxon>Pasteurellaceae</taxon>
        <taxon>Basfia</taxon>
    </lineage>
</organism>
<reference evidence="1 2" key="1">
    <citation type="journal article" date="2004" name="Nat. Biotechnol.">
        <title>The genome sequence of the capnophilic rumen bacterium Mannheimia succiniciproducens.</title>
        <authorList>
            <person name="Hong S.H."/>
            <person name="Kim J.S."/>
            <person name="Lee S.Y."/>
            <person name="In Y.H."/>
            <person name="Choi S.S."/>
            <person name="Rih J.-K."/>
            <person name="Kim C.H."/>
            <person name="Jeong H."/>
            <person name="Hur C.G."/>
            <person name="Kim J.J."/>
        </authorList>
    </citation>
    <scope>NUCLEOTIDE SEQUENCE [LARGE SCALE GENOMIC DNA]</scope>
    <source>
        <strain evidence="2">KCTC 0769BP / MBEL55E</strain>
    </source>
</reference>
<sequence length="48" mass="5467">MVARRAHNPKVVGSNPAPATKFKRKALILLMPFCYLPYIEKGDKKNRP</sequence>
<dbReference type="KEGG" id="msu:MS1460"/>
<protein>
    <submittedName>
        <fullName evidence="1">Uncharacterized protein</fullName>
    </submittedName>
</protein>
<name>Q65SJ3_MANSM</name>
<dbReference type="AlphaFoldDB" id="Q65SJ3"/>
<keyword evidence="2" id="KW-1185">Reference proteome</keyword>
<dbReference type="AntiFam" id="ANF00010">
    <property type="entry name" value="tRNA translation"/>
</dbReference>
<evidence type="ECO:0000313" key="2">
    <source>
        <dbReference type="Proteomes" id="UP000000607"/>
    </source>
</evidence>
<evidence type="ECO:0000313" key="1">
    <source>
        <dbReference type="EMBL" id="AAU38067.1"/>
    </source>
</evidence>
<gene>
    <name evidence="1" type="ordered locus">MS1460</name>
</gene>
<accession>Q65SJ3</accession>
<dbReference type="EMBL" id="AE016827">
    <property type="protein sequence ID" value="AAU38067.1"/>
    <property type="molecule type" value="Genomic_DNA"/>
</dbReference>
<dbReference type="HOGENOM" id="CLU_3154575_0_0_6"/>
<proteinExistence type="predicted"/>
<dbReference type="Proteomes" id="UP000000607">
    <property type="component" value="Chromosome"/>
</dbReference>